<protein>
    <submittedName>
        <fullName evidence="1">Uncharacterized protein</fullName>
    </submittedName>
</protein>
<keyword evidence="2" id="KW-1185">Reference proteome</keyword>
<evidence type="ECO:0000313" key="2">
    <source>
        <dbReference type="Proteomes" id="UP000824469"/>
    </source>
</evidence>
<organism evidence="1 2">
    <name type="scientific">Taxus chinensis</name>
    <name type="common">Chinese yew</name>
    <name type="synonym">Taxus wallichiana var. chinensis</name>
    <dbReference type="NCBI Taxonomy" id="29808"/>
    <lineage>
        <taxon>Eukaryota</taxon>
        <taxon>Viridiplantae</taxon>
        <taxon>Streptophyta</taxon>
        <taxon>Embryophyta</taxon>
        <taxon>Tracheophyta</taxon>
        <taxon>Spermatophyta</taxon>
        <taxon>Pinopsida</taxon>
        <taxon>Pinidae</taxon>
        <taxon>Conifers II</taxon>
        <taxon>Cupressales</taxon>
        <taxon>Taxaceae</taxon>
        <taxon>Taxus</taxon>
    </lineage>
</organism>
<reference evidence="1 2" key="1">
    <citation type="journal article" date="2021" name="Nat. Plants">
        <title>The Taxus genome provides insights into paclitaxel biosynthesis.</title>
        <authorList>
            <person name="Xiong X."/>
            <person name="Gou J."/>
            <person name="Liao Q."/>
            <person name="Li Y."/>
            <person name="Zhou Q."/>
            <person name="Bi G."/>
            <person name="Li C."/>
            <person name="Du R."/>
            <person name="Wang X."/>
            <person name="Sun T."/>
            <person name="Guo L."/>
            <person name="Liang H."/>
            <person name="Lu P."/>
            <person name="Wu Y."/>
            <person name="Zhang Z."/>
            <person name="Ro D.K."/>
            <person name="Shang Y."/>
            <person name="Huang S."/>
            <person name="Yan J."/>
        </authorList>
    </citation>
    <scope>NUCLEOTIDE SEQUENCE [LARGE SCALE GENOMIC DNA]</scope>
    <source>
        <strain evidence="1">Ta-2019</strain>
    </source>
</reference>
<sequence>RISEGTIYNLSAYIVDEIITSAQEGDKILFGNVLLTIVFLEIGVLDVVENFVWEYLEEDRSSTKIFEKYTCDNMMPVHKARLEK</sequence>
<feature type="non-terminal residue" evidence="1">
    <location>
        <position position="1"/>
    </location>
</feature>
<comment type="caution">
    <text evidence="1">The sequence shown here is derived from an EMBL/GenBank/DDBJ whole genome shotgun (WGS) entry which is preliminary data.</text>
</comment>
<dbReference type="EMBL" id="JAHRHJ020000004">
    <property type="protein sequence ID" value="KAH9319490.1"/>
    <property type="molecule type" value="Genomic_DNA"/>
</dbReference>
<dbReference type="Proteomes" id="UP000824469">
    <property type="component" value="Unassembled WGS sequence"/>
</dbReference>
<feature type="non-terminal residue" evidence="1">
    <location>
        <position position="84"/>
    </location>
</feature>
<evidence type="ECO:0000313" key="1">
    <source>
        <dbReference type="EMBL" id="KAH9319490.1"/>
    </source>
</evidence>
<name>A0AA38LF26_TAXCH</name>
<dbReference type="AlphaFoldDB" id="A0AA38LF26"/>
<gene>
    <name evidence="1" type="ORF">KI387_021259</name>
</gene>
<proteinExistence type="predicted"/>
<accession>A0AA38LF26</accession>